<organism evidence="1 2">
    <name type="scientific">Candidatus Uhrbacteria bacterium GW2011_GWD2_52_7</name>
    <dbReference type="NCBI Taxonomy" id="1618989"/>
    <lineage>
        <taxon>Bacteria</taxon>
        <taxon>Candidatus Uhriibacteriota</taxon>
    </lineage>
</organism>
<dbReference type="InterPro" id="IPR050238">
    <property type="entry name" value="DNA_Rep/Repair_Clamp_Loader"/>
</dbReference>
<gene>
    <name evidence="1" type="ORF">UY72_C0037G0008</name>
</gene>
<dbReference type="SUPFAM" id="SSF52540">
    <property type="entry name" value="P-loop containing nucleoside triphosphate hydrolases"/>
    <property type="match status" value="1"/>
</dbReference>
<dbReference type="PANTHER" id="PTHR11669">
    <property type="entry name" value="REPLICATION FACTOR C / DNA POLYMERASE III GAMMA-TAU SUBUNIT"/>
    <property type="match status" value="1"/>
</dbReference>
<accession>A0A0G2AB89</accession>
<name>A0A0G2AB89_9BACT</name>
<proteinExistence type="predicted"/>
<dbReference type="InterPro" id="IPR027417">
    <property type="entry name" value="P-loop_NTPase"/>
</dbReference>
<protein>
    <submittedName>
        <fullName evidence="1">Polymerase III, delta prime subunit protein</fullName>
    </submittedName>
</protein>
<dbReference type="EMBL" id="LCRD01000037">
    <property type="protein sequence ID" value="KKW29639.1"/>
    <property type="molecule type" value="Genomic_DNA"/>
</dbReference>
<dbReference type="AlphaFoldDB" id="A0A0G2AB89"/>
<comment type="caution">
    <text evidence="1">The sequence shown here is derived from an EMBL/GenBank/DDBJ whole genome shotgun (WGS) entry which is preliminary data.</text>
</comment>
<dbReference type="Pfam" id="PF13177">
    <property type="entry name" value="DNA_pol3_delta2"/>
    <property type="match status" value="1"/>
</dbReference>
<reference evidence="1 2" key="1">
    <citation type="journal article" date="2015" name="Nature">
        <title>rRNA introns, odd ribosomes, and small enigmatic genomes across a large radiation of phyla.</title>
        <authorList>
            <person name="Brown C.T."/>
            <person name="Hug L.A."/>
            <person name="Thomas B.C."/>
            <person name="Sharon I."/>
            <person name="Castelle C.J."/>
            <person name="Singh A."/>
            <person name="Wilkins M.J."/>
            <person name="Williams K.H."/>
            <person name="Banfield J.F."/>
        </authorList>
    </citation>
    <scope>NUCLEOTIDE SEQUENCE [LARGE SCALE GENOMIC DNA]</scope>
</reference>
<sequence>MHPAFIDVHGHARQLDVLTRMLEGNRLAHAFCFSGPDRAGKLKIAERFAAAALGVPLTELARHPDVVRVVSGEDGIAIDDIRDACERLSHSAFFGKKVAIVEDVHTLRHDAQNALLKTLEEPSGSALILLLADDARSVLPTVLSRTTHLEFPQVAHDAALAFDHLRDDVHAFISLPKDQRLMRAGSLVKGDDALDEAARDAWLCALADELRRSYLPRGHSAPLRALLDAREALAMNGNPTLAFEHIALSLE</sequence>
<dbReference type="Proteomes" id="UP000034846">
    <property type="component" value="Unassembled WGS sequence"/>
</dbReference>
<dbReference type="Gene3D" id="3.40.50.300">
    <property type="entry name" value="P-loop containing nucleotide triphosphate hydrolases"/>
    <property type="match status" value="1"/>
</dbReference>
<evidence type="ECO:0000313" key="2">
    <source>
        <dbReference type="Proteomes" id="UP000034846"/>
    </source>
</evidence>
<dbReference type="PANTHER" id="PTHR11669:SF8">
    <property type="entry name" value="DNA POLYMERASE III SUBUNIT DELTA"/>
    <property type="match status" value="1"/>
</dbReference>
<dbReference type="GO" id="GO:0006261">
    <property type="term" value="P:DNA-templated DNA replication"/>
    <property type="evidence" value="ECO:0007669"/>
    <property type="project" value="TreeGrafter"/>
</dbReference>
<evidence type="ECO:0000313" key="1">
    <source>
        <dbReference type="EMBL" id="KKW29639.1"/>
    </source>
</evidence>